<dbReference type="NCBIfam" id="TIGR01525">
    <property type="entry name" value="ATPase-IB_hvy"/>
    <property type="match status" value="1"/>
</dbReference>
<keyword evidence="10" id="KW-1003">Cell membrane</keyword>
<dbReference type="SFLD" id="SFLDS00003">
    <property type="entry name" value="Haloacid_Dehalogenase"/>
    <property type="match status" value="1"/>
</dbReference>
<feature type="transmembrane region" description="Helical" evidence="10">
    <location>
        <begin position="410"/>
        <end position="432"/>
    </location>
</feature>
<feature type="transmembrane region" description="Helical" evidence="10">
    <location>
        <begin position="127"/>
        <end position="145"/>
    </location>
</feature>
<comment type="subcellular location">
    <subcellularLocation>
        <location evidence="1">Cell membrane</location>
        <topology evidence="1">Multi-pass membrane protein</topology>
    </subcellularLocation>
</comment>
<dbReference type="PROSITE" id="PS50846">
    <property type="entry name" value="HMA_2"/>
    <property type="match status" value="1"/>
</dbReference>
<dbReference type="SUPFAM" id="SSF55008">
    <property type="entry name" value="HMA, heavy metal-associated domain"/>
    <property type="match status" value="1"/>
</dbReference>
<keyword evidence="6 10" id="KW-0067">ATP-binding</keyword>
<evidence type="ECO:0000256" key="8">
    <source>
        <dbReference type="ARBA" id="ARBA00022989"/>
    </source>
</evidence>
<dbReference type="InterPro" id="IPR059000">
    <property type="entry name" value="ATPase_P-type_domA"/>
</dbReference>
<proteinExistence type="inferred from homology"/>
<dbReference type="SFLD" id="SFLDG00002">
    <property type="entry name" value="C1.7:_P-type_atpase_like"/>
    <property type="match status" value="1"/>
</dbReference>
<dbReference type="SUPFAM" id="SSF56784">
    <property type="entry name" value="HAD-like"/>
    <property type="match status" value="1"/>
</dbReference>
<dbReference type="PRINTS" id="PR00119">
    <property type="entry name" value="CATATPASE"/>
</dbReference>
<dbReference type="PROSITE" id="PS01047">
    <property type="entry name" value="HMA_1"/>
    <property type="match status" value="1"/>
</dbReference>
<name>A0ABN2UD20_9MICO</name>
<comment type="similarity">
    <text evidence="2 10">Belongs to the cation transport ATPase (P-type) (TC 3.A.3) family. Type IB subfamily.</text>
</comment>
<evidence type="ECO:0000256" key="10">
    <source>
        <dbReference type="RuleBase" id="RU362081"/>
    </source>
</evidence>
<keyword evidence="4 10" id="KW-0479">Metal-binding</keyword>
<evidence type="ECO:0000256" key="2">
    <source>
        <dbReference type="ARBA" id="ARBA00006024"/>
    </source>
</evidence>
<protein>
    <submittedName>
        <fullName evidence="13">Heavy metal translocating P-type ATPase</fullName>
    </submittedName>
</protein>
<dbReference type="PANTHER" id="PTHR43520">
    <property type="entry name" value="ATP7, ISOFORM B"/>
    <property type="match status" value="1"/>
</dbReference>
<dbReference type="CDD" id="cd00371">
    <property type="entry name" value="HMA"/>
    <property type="match status" value="1"/>
</dbReference>
<dbReference type="InterPro" id="IPR027256">
    <property type="entry name" value="P-typ_ATPase_IB"/>
</dbReference>
<keyword evidence="7" id="KW-1278">Translocase</keyword>
<dbReference type="InterPro" id="IPR017969">
    <property type="entry name" value="Heavy-metal-associated_CS"/>
</dbReference>
<accession>A0ABN2UD20</accession>
<feature type="transmembrane region" description="Helical" evidence="10">
    <location>
        <begin position="383"/>
        <end position="404"/>
    </location>
</feature>
<dbReference type="InterPro" id="IPR044492">
    <property type="entry name" value="P_typ_ATPase_HD_dom"/>
</dbReference>
<dbReference type="SFLD" id="SFLDF00027">
    <property type="entry name" value="p-type_atpase"/>
    <property type="match status" value="1"/>
</dbReference>
<dbReference type="InterPro" id="IPR023298">
    <property type="entry name" value="ATPase_P-typ_TM_dom_sf"/>
</dbReference>
<dbReference type="RefSeq" id="WP_344372092.1">
    <property type="nucleotide sequence ID" value="NZ_BAAAPW010000002.1"/>
</dbReference>
<dbReference type="InterPro" id="IPR001757">
    <property type="entry name" value="P_typ_ATPase"/>
</dbReference>
<dbReference type="Proteomes" id="UP001501196">
    <property type="component" value="Unassembled WGS sequence"/>
</dbReference>
<keyword evidence="8 10" id="KW-1133">Transmembrane helix</keyword>
<dbReference type="InterPro" id="IPR008250">
    <property type="entry name" value="ATPase_P-typ_transduc_dom_A_sf"/>
</dbReference>
<dbReference type="Gene3D" id="3.30.70.100">
    <property type="match status" value="1"/>
</dbReference>
<dbReference type="Gene3D" id="2.70.150.10">
    <property type="entry name" value="Calcium-transporting ATPase, cytoplasmic transduction domain A"/>
    <property type="match status" value="1"/>
</dbReference>
<evidence type="ECO:0000256" key="4">
    <source>
        <dbReference type="ARBA" id="ARBA00022723"/>
    </source>
</evidence>
<keyword evidence="5 10" id="KW-0547">Nucleotide-binding</keyword>
<dbReference type="PROSITE" id="PS01229">
    <property type="entry name" value="COF_2"/>
    <property type="match status" value="1"/>
</dbReference>
<keyword evidence="14" id="KW-1185">Reference proteome</keyword>
<feature type="transmembrane region" description="Helical" evidence="10">
    <location>
        <begin position="725"/>
        <end position="742"/>
    </location>
</feature>
<evidence type="ECO:0000256" key="7">
    <source>
        <dbReference type="ARBA" id="ARBA00022967"/>
    </source>
</evidence>
<evidence type="ECO:0000256" key="9">
    <source>
        <dbReference type="ARBA" id="ARBA00023136"/>
    </source>
</evidence>
<feature type="transmembrane region" description="Helical" evidence="10">
    <location>
        <begin position="748"/>
        <end position="766"/>
    </location>
</feature>
<dbReference type="InterPro" id="IPR006121">
    <property type="entry name" value="HMA_dom"/>
</dbReference>
<evidence type="ECO:0000313" key="14">
    <source>
        <dbReference type="Proteomes" id="UP001501196"/>
    </source>
</evidence>
<evidence type="ECO:0000256" key="3">
    <source>
        <dbReference type="ARBA" id="ARBA00022692"/>
    </source>
</evidence>
<dbReference type="Pfam" id="PF00702">
    <property type="entry name" value="Hydrolase"/>
    <property type="match status" value="1"/>
</dbReference>
<feature type="transmembrane region" description="Helical" evidence="10">
    <location>
        <begin position="231"/>
        <end position="249"/>
    </location>
</feature>
<comment type="caution">
    <text evidence="13">The sequence shown here is derived from an EMBL/GenBank/DDBJ whole genome shotgun (WGS) entry which is preliminary data.</text>
</comment>
<dbReference type="InterPro" id="IPR018303">
    <property type="entry name" value="ATPase_P-typ_P_site"/>
</dbReference>
<evidence type="ECO:0000256" key="11">
    <source>
        <dbReference type="SAM" id="MobiDB-lite"/>
    </source>
</evidence>
<dbReference type="SUPFAM" id="SSF81653">
    <property type="entry name" value="Calcium ATPase, transduction domain A"/>
    <property type="match status" value="1"/>
</dbReference>
<dbReference type="Pfam" id="PF00403">
    <property type="entry name" value="HMA"/>
    <property type="match status" value="1"/>
</dbReference>
<dbReference type="NCBIfam" id="TIGR01511">
    <property type="entry name" value="ATPase-IB1_Cu"/>
    <property type="match status" value="1"/>
</dbReference>
<evidence type="ECO:0000313" key="13">
    <source>
        <dbReference type="EMBL" id="GAA2034372.1"/>
    </source>
</evidence>
<sequence>MTGPTDLAGPAAGARVVELEIGGMTCASCAMRVEKRLNRLDGVAATVNYVTEKARVTAPDAVEAAELIAAVEAAGYRAELRPPAVPQPMGSPGESVADRSGQGAAAPGGLHGESRADAELRTLRTRLIGSVVLAVPVILLAMIPALQFTSWQWASLALAAPVVTWAAWPFHRAALVNLRHGAATMDTLVSLGVSAAFAWSLYALFLGTAGTPGMVHGVESTVAPSDGGSNLYLEVAAGVTMFVLLGRYLEQRSKRAAGAALRALLELGAKDVAVLRDGLETRIPVERLAVGDAFVVRPGEKIATDGEVVEGRSAVDASLVTGESVPVEVEAGDAVIGATVNAGGRLVVRATRVGADTQLAQMARLVEDAQAGKARVQRLADRVAGVFVPIVIVIAVGTLVAWLVAGFPAAAAFTAAVAVLIIACPCALGLATPTALLVGTGRGAQLGVLITGPEVLESTRRVDTIVLDKTGTVTSGRMSLAGVHPADGVGEAELLRLAGALEHASEHPVAAAIAAGAAERVGPLPTPSSFENRPGLGVHGVVDDRLLLVGRPALLGEWAIRPDAGVAASVAEAEAAGRTAVVVAWDGVVRGALSVADAVKPTSADAVARLRRLGLEPVLLTGDNATVARQVAAEVGIDRVVAEVLPADKAGVVAGLQGEGRTVAMVGDGVNDAAALAQADLGVAMGTGSDVAIEAADLTLVRGDLLAAVDAVRLSRRTLRVIRGNLFWAFAYNVAAIPLAALGLLNPMLAGAAMAFSSVFVVGNSLRLRTFRSAVPSTGR</sequence>
<evidence type="ECO:0000256" key="6">
    <source>
        <dbReference type="ARBA" id="ARBA00022840"/>
    </source>
</evidence>
<dbReference type="PRINTS" id="PR00120">
    <property type="entry name" value="HATPASE"/>
</dbReference>
<dbReference type="InterPro" id="IPR036163">
    <property type="entry name" value="HMA_dom_sf"/>
</dbReference>
<keyword evidence="3 10" id="KW-0812">Transmembrane</keyword>
<keyword evidence="9 10" id="KW-0472">Membrane</keyword>
<dbReference type="InterPro" id="IPR023214">
    <property type="entry name" value="HAD_sf"/>
</dbReference>
<dbReference type="CDD" id="cd02094">
    <property type="entry name" value="P-type_ATPase_Cu-like"/>
    <property type="match status" value="1"/>
</dbReference>
<dbReference type="InterPro" id="IPR036412">
    <property type="entry name" value="HAD-like_sf"/>
</dbReference>
<dbReference type="NCBIfam" id="TIGR01494">
    <property type="entry name" value="ATPase_P-type"/>
    <property type="match status" value="1"/>
</dbReference>
<dbReference type="EMBL" id="BAAAPW010000002">
    <property type="protein sequence ID" value="GAA2034372.1"/>
    <property type="molecule type" value="Genomic_DNA"/>
</dbReference>
<dbReference type="SUPFAM" id="SSF81665">
    <property type="entry name" value="Calcium ATPase, transmembrane domain M"/>
    <property type="match status" value="1"/>
</dbReference>
<dbReference type="Pfam" id="PF00122">
    <property type="entry name" value="E1-E2_ATPase"/>
    <property type="match status" value="1"/>
</dbReference>
<dbReference type="PROSITE" id="PS00154">
    <property type="entry name" value="ATPASE_E1_E2"/>
    <property type="match status" value="1"/>
</dbReference>
<dbReference type="InterPro" id="IPR023299">
    <property type="entry name" value="ATPase_P-typ_cyto_dom_N"/>
</dbReference>
<dbReference type="Gene3D" id="3.40.1110.10">
    <property type="entry name" value="Calcium-transporting ATPase, cytoplasmic domain N"/>
    <property type="match status" value="1"/>
</dbReference>
<dbReference type="PANTHER" id="PTHR43520:SF8">
    <property type="entry name" value="P-TYPE CU(+) TRANSPORTER"/>
    <property type="match status" value="1"/>
</dbReference>
<evidence type="ECO:0000259" key="12">
    <source>
        <dbReference type="PROSITE" id="PS50846"/>
    </source>
</evidence>
<organism evidence="13 14">
    <name type="scientific">Agromyces tropicus</name>
    <dbReference type="NCBI Taxonomy" id="555371"/>
    <lineage>
        <taxon>Bacteria</taxon>
        <taxon>Bacillati</taxon>
        <taxon>Actinomycetota</taxon>
        <taxon>Actinomycetes</taxon>
        <taxon>Micrococcales</taxon>
        <taxon>Microbacteriaceae</taxon>
        <taxon>Agromyces</taxon>
    </lineage>
</organism>
<feature type="region of interest" description="Disordered" evidence="11">
    <location>
        <begin position="81"/>
        <end position="112"/>
    </location>
</feature>
<dbReference type="Gene3D" id="3.40.50.1000">
    <property type="entry name" value="HAD superfamily/HAD-like"/>
    <property type="match status" value="1"/>
</dbReference>
<feature type="transmembrane region" description="Helical" evidence="10">
    <location>
        <begin position="188"/>
        <end position="211"/>
    </location>
</feature>
<evidence type="ECO:0000256" key="5">
    <source>
        <dbReference type="ARBA" id="ARBA00022741"/>
    </source>
</evidence>
<feature type="transmembrane region" description="Helical" evidence="10">
    <location>
        <begin position="151"/>
        <end position="168"/>
    </location>
</feature>
<evidence type="ECO:0000256" key="1">
    <source>
        <dbReference type="ARBA" id="ARBA00004651"/>
    </source>
</evidence>
<feature type="domain" description="HMA" evidence="12">
    <location>
        <begin position="15"/>
        <end position="79"/>
    </location>
</feature>
<reference evidence="13 14" key="1">
    <citation type="journal article" date="2019" name="Int. J. Syst. Evol. Microbiol.">
        <title>The Global Catalogue of Microorganisms (GCM) 10K type strain sequencing project: providing services to taxonomists for standard genome sequencing and annotation.</title>
        <authorList>
            <consortium name="The Broad Institute Genomics Platform"/>
            <consortium name="The Broad Institute Genome Sequencing Center for Infectious Disease"/>
            <person name="Wu L."/>
            <person name="Ma J."/>
        </authorList>
    </citation>
    <scope>NUCLEOTIDE SEQUENCE [LARGE SCALE GENOMIC DNA]</scope>
    <source>
        <strain evidence="13 14">JCM 15672</strain>
    </source>
</reference>
<gene>
    <name evidence="13" type="ORF">GCM10009819_18260</name>
</gene>